<dbReference type="SMART" id="SM01043">
    <property type="entry name" value="BTAD"/>
    <property type="match status" value="1"/>
</dbReference>
<evidence type="ECO:0000256" key="2">
    <source>
        <dbReference type="ARBA" id="ARBA00023015"/>
    </source>
</evidence>
<dbReference type="InterPro" id="IPR016032">
    <property type="entry name" value="Sig_transdc_resp-reg_C-effctor"/>
</dbReference>
<dbReference type="Proteomes" id="UP001058271">
    <property type="component" value="Chromosome"/>
</dbReference>
<evidence type="ECO:0000259" key="6">
    <source>
        <dbReference type="PROSITE" id="PS51755"/>
    </source>
</evidence>
<name>A0ABY5Z1J2_9ACTN</name>
<dbReference type="CDD" id="cd15831">
    <property type="entry name" value="BTAD"/>
    <property type="match status" value="1"/>
</dbReference>
<feature type="DNA-binding region" description="OmpR/PhoB-type" evidence="5">
    <location>
        <begin position="1"/>
        <end position="98"/>
    </location>
</feature>
<protein>
    <submittedName>
        <fullName evidence="7">AfsR/SARP family transcriptional regulator</fullName>
    </submittedName>
</protein>
<feature type="domain" description="OmpR/PhoB-type" evidence="6">
    <location>
        <begin position="1"/>
        <end position="98"/>
    </location>
</feature>
<dbReference type="PROSITE" id="PS51755">
    <property type="entry name" value="OMPR_PHOB"/>
    <property type="match status" value="1"/>
</dbReference>
<dbReference type="Pfam" id="PF00486">
    <property type="entry name" value="Trans_reg_C"/>
    <property type="match status" value="1"/>
</dbReference>
<evidence type="ECO:0000256" key="5">
    <source>
        <dbReference type="PROSITE-ProRule" id="PRU01091"/>
    </source>
</evidence>
<comment type="similarity">
    <text evidence="1">Belongs to the AfsR/DnrI/RedD regulatory family.</text>
</comment>
<gene>
    <name evidence="7" type="ORF">Drose_24390</name>
</gene>
<keyword evidence="8" id="KW-1185">Reference proteome</keyword>
<dbReference type="Pfam" id="PF03704">
    <property type="entry name" value="BTAD"/>
    <property type="match status" value="1"/>
</dbReference>
<proteinExistence type="inferred from homology"/>
<dbReference type="InterPro" id="IPR036388">
    <property type="entry name" value="WH-like_DNA-bd_sf"/>
</dbReference>
<keyword evidence="2" id="KW-0805">Transcription regulation</keyword>
<dbReference type="InterPro" id="IPR011990">
    <property type="entry name" value="TPR-like_helical_dom_sf"/>
</dbReference>
<dbReference type="InterPro" id="IPR005158">
    <property type="entry name" value="BTAD"/>
</dbReference>
<sequence>MIRINMLGHLEVIGNGRDLAPSAPRVKSVLALLALNANRVVSTDTLSEELWADRPPRSAATTLQTYVYHLRRTFGGVTGGGVFGCDIVTRSPGYMLRVTDGRVDAEMFLEVAADGRRLWREDRVDEAADRLRQALALWRGPALADVRTGSPLTIHAARLNEVRLRTLQLRIQADARLGRHHELIPELRSLVAEHRLNEWLHAQLIEALRSAGRRAEALQAYQDLRRVLQSELGLEPTPEVQRLQTEVLGGMRTSGAPRLLRAS</sequence>
<dbReference type="SMART" id="SM00862">
    <property type="entry name" value="Trans_reg_C"/>
    <property type="match status" value="1"/>
</dbReference>
<dbReference type="EMBL" id="CP073721">
    <property type="protein sequence ID" value="UWZ34364.1"/>
    <property type="molecule type" value="Genomic_DNA"/>
</dbReference>
<evidence type="ECO:0000256" key="1">
    <source>
        <dbReference type="ARBA" id="ARBA00005820"/>
    </source>
</evidence>
<dbReference type="Gene3D" id="1.10.10.10">
    <property type="entry name" value="Winged helix-like DNA-binding domain superfamily/Winged helix DNA-binding domain"/>
    <property type="match status" value="1"/>
</dbReference>
<keyword evidence="3 5" id="KW-0238">DNA-binding</keyword>
<evidence type="ECO:0000256" key="4">
    <source>
        <dbReference type="ARBA" id="ARBA00023163"/>
    </source>
</evidence>
<evidence type="ECO:0000256" key="3">
    <source>
        <dbReference type="ARBA" id="ARBA00023125"/>
    </source>
</evidence>
<dbReference type="InterPro" id="IPR051677">
    <property type="entry name" value="AfsR-DnrI-RedD_regulator"/>
</dbReference>
<organism evidence="7 8">
    <name type="scientific">Dactylosporangium roseum</name>
    <dbReference type="NCBI Taxonomy" id="47989"/>
    <lineage>
        <taxon>Bacteria</taxon>
        <taxon>Bacillati</taxon>
        <taxon>Actinomycetota</taxon>
        <taxon>Actinomycetes</taxon>
        <taxon>Micromonosporales</taxon>
        <taxon>Micromonosporaceae</taxon>
        <taxon>Dactylosporangium</taxon>
    </lineage>
</organism>
<evidence type="ECO:0000313" key="8">
    <source>
        <dbReference type="Proteomes" id="UP001058271"/>
    </source>
</evidence>
<dbReference type="InterPro" id="IPR001867">
    <property type="entry name" value="OmpR/PhoB-type_DNA-bd"/>
</dbReference>
<dbReference type="Gene3D" id="1.25.40.10">
    <property type="entry name" value="Tetratricopeptide repeat domain"/>
    <property type="match status" value="1"/>
</dbReference>
<evidence type="ECO:0000313" key="7">
    <source>
        <dbReference type="EMBL" id="UWZ34364.1"/>
    </source>
</evidence>
<dbReference type="SUPFAM" id="SSF48452">
    <property type="entry name" value="TPR-like"/>
    <property type="match status" value="1"/>
</dbReference>
<dbReference type="SUPFAM" id="SSF46894">
    <property type="entry name" value="C-terminal effector domain of the bipartite response regulators"/>
    <property type="match status" value="1"/>
</dbReference>
<dbReference type="PANTHER" id="PTHR35807">
    <property type="entry name" value="TRANSCRIPTIONAL REGULATOR REDD-RELATED"/>
    <property type="match status" value="1"/>
</dbReference>
<dbReference type="PANTHER" id="PTHR35807:SF1">
    <property type="entry name" value="TRANSCRIPTIONAL REGULATOR REDD"/>
    <property type="match status" value="1"/>
</dbReference>
<accession>A0ABY5Z1J2</accession>
<keyword evidence="4" id="KW-0804">Transcription</keyword>
<dbReference type="RefSeq" id="WP_260723673.1">
    <property type="nucleotide sequence ID" value="NZ_BAAABS010000080.1"/>
</dbReference>
<reference evidence="7" key="1">
    <citation type="submission" date="2021-04" db="EMBL/GenBank/DDBJ databases">
        <title>Biosynthetic gene clusters of Dactylosporangioum roseum.</title>
        <authorList>
            <person name="Hartkoorn R.C."/>
            <person name="Beaudoing E."/>
            <person name="Hot D."/>
            <person name="Moureu S."/>
        </authorList>
    </citation>
    <scope>NUCLEOTIDE SEQUENCE</scope>
    <source>
        <strain evidence="7">NRRL B-16295</strain>
    </source>
</reference>